<keyword evidence="3" id="KW-1185">Reference proteome</keyword>
<reference evidence="2" key="2">
    <citation type="submission" date="2025-08" db="UniProtKB">
        <authorList>
            <consortium name="Ensembl"/>
        </authorList>
    </citation>
    <scope>IDENTIFICATION</scope>
</reference>
<protein>
    <submittedName>
        <fullName evidence="2">Uncharacterized protein</fullName>
    </submittedName>
</protein>
<dbReference type="InterPro" id="IPR035914">
    <property type="entry name" value="Sperma_CUB_dom_sf"/>
</dbReference>
<dbReference type="InParanoid" id="H2YKG9"/>
<reference evidence="3" key="1">
    <citation type="submission" date="2003-08" db="EMBL/GenBank/DDBJ databases">
        <authorList>
            <person name="Birren B."/>
            <person name="Nusbaum C."/>
            <person name="Abebe A."/>
            <person name="Abouelleil A."/>
            <person name="Adekoya E."/>
            <person name="Ait-zahra M."/>
            <person name="Allen N."/>
            <person name="Allen T."/>
            <person name="An P."/>
            <person name="Anderson M."/>
            <person name="Anderson S."/>
            <person name="Arachchi H."/>
            <person name="Armbruster J."/>
            <person name="Bachantsang P."/>
            <person name="Baldwin J."/>
            <person name="Barry A."/>
            <person name="Bayul T."/>
            <person name="Blitshsteyn B."/>
            <person name="Bloom T."/>
            <person name="Blye J."/>
            <person name="Boguslavskiy L."/>
            <person name="Borowsky M."/>
            <person name="Boukhgalter B."/>
            <person name="Brunache A."/>
            <person name="Butler J."/>
            <person name="Calixte N."/>
            <person name="Calvo S."/>
            <person name="Camarata J."/>
            <person name="Campo K."/>
            <person name="Chang J."/>
            <person name="Cheshatsang Y."/>
            <person name="Citroen M."/>
            <person name="Collymore A."/>
            <person name="Considine T."/>
            <person name="Cook A."/>
            <person name="Cooke P."/>
            <person name="Corum B."/>
            <person name="Cuomo C."/>
            <person name="David R."/>
            <person name="Dawoe T."/>
            <person name="Degray S."/>
            <person name="Dodge S."/>
            <person name="Dooley K."/>
            <person name="Dorje P."/>
            <person name="Dorjee K."/>
            <person name="Dorris L."/>
            <person name="Duffey N."/>
            <person name="Dupes A."/>
            <person name="Elkins T."/>
            <person name="Engels R."/>
            <person name="Erickson J."/>
            <person name="Farina A."/>
            <person name="Faro S."/>
            <person name="Ferreira P."/>
            <person name="Fischer H."/>
            <person name="Fitzgerald M."/>
            <person name="Foley K."/>
            <person name="Gage D."/>
            <person name="Galagan J."/>
            <person name="Gearin G."/>
            <person name="Gnerre S."/>
            <person name="Gnirke A."/>
            <person name="Goyette A."/>
            <person name="Graham J."/>
            <person name="Grandbois E."/>
            <person name="Gyaltsen K."/>
            <person name="Hafez N."/>
            <person name="Hagopian D."/>
            <person name="Hagos B."/>
            <person name="Hall J."/>
            <person name="Hatcher B."/>
            <person name="Heller A."/>
            <person name="Higgins H."/>
            <person name="Honan T."/>
            <person name="Horn A."/>
            <person name="Houde N."/>
            <person name="Hughes L."/>
            <person name="Hulme W."/>
            <person name="Husby E."/>
            <person name="Iliev I."/>
            <person name="Jaffe D."/>
            <person name="Jones C."/>
            <person name="Kamal M."/>
            <person name="Kamat A."/>
            <person name="Kamvysselis M."/>
            <person name="Karlsson E."/>
            <person name="Kells C."/>
            <person name="Kieu A."/>
            <person name="Kisner P."/>
            <person name="Kodira C."/>
            <person name="Kulbokas E."/>
            <person name="Labutti K."/>
            <person name="Lama D."/>
            <person name="Landers T."/>
            <person name="Leger J."/>
            <person name="Levine S."/>
            <person name="Lewis D."/>
            <person name="Lewis T."/>
            <person name="Lindblad-toh K."/>
            <person name="Liu X."/>
            <person name="Lokyitsang T."/>
            <person name="Lokyitsang Y."/>
            <person name="Lucien O."/>
            <person name="Lui A."/>
            <person name="Ma L.J."/>
            <person name="Mabbitt R."/>
            <person name="Macdonald J."/>
            <person name="Maclean C."/>
            <person name="Major J."/>
            <person name="Manning J."/>
            <person name="Marabella R."/>
            <person name="Maru K."/>
            <person name="Matthews C."/>
            <person name="Mauceli E."/>
            <person name="Mccarthy M."/>
            <person name="Mcdonough S."/>
            <person name="Mcghee T."/>
            <person name="Meldrim J."/>
            <person name="Meneus L."/>
            <person name="Mesirov J."/>
            <person name="Mihalev A."/>
            <person name="Mihova T."/>
            <person name="Mikkelsen T."/>
            <person name="Mlenga V."/>
            <person name="Moru K."/>
            <person name="Mozes J."/>
            <person name="Mulrain L."/>
            <person name="Munson G."/>
            <person name="Naylor J."/>
            <person name="Newes C."/>
            <person name="Nguyen C."/>
            <person name="Nguyen N."/>
            <person name="Nguyen T."/>
            <person name="Nicol R."/>
            <person name="Nielsen C."/>
            <person name="Nizzari M."/>
            <person name="Norbu C."/>
            <person name="Norbu N."/>
            <person name="O'donnell P."/>
            <person name="Okoawo O."/>
            <person name="O'leary S."/>
            <person name="Omotosho B."/>
            <person name="O'neill K."/>
            <person name="Osman S."/>
            <person name="Parker S."/>
            <person name="Perrin D."/>
            <person name="Phunkhang P."/>
            <person name="Piqani B."/>
            <person name="Purcell S."/>
            <person name="Rachupka T."/>
            <person name="Ramasamy U."/>
            <person name="Rameau R."/>
            <person name="Ray V."/>
            <person name="Raymond C."/>
            <person name="Retta R."/>
            <person name="Richardson S."/>
            <person name="Rise C."/>
            <person name="Rodriguez J."/>
            <person name="Rogers J."/>
            <person name="Rogov P."/>
            <person name="Rutman M."/>
            <person name="Schupbach R."/>
            <person name="Seaman C."/>
            <person name="Settipalli S."/>
            <person name="Sharpe T."/>
            <person name="Sheridan J."/>
            <person name="Sherpa N."/>
            <person name="Shi J."/>
            <person name="Smirnov S."/>
            <person name="Smith C."/>
            <person name="Sougnez C."/>
            <person name="Spencer B."/>
            <person name="Stalker J."/>
            <person name="Stange-thomann N."/>
            <person name="Stavropoulos S."/>
            <person name="Stetson K."/>
            <person name="Stone C."/>
            <person name="Stone S."/>
            <person name="Stubbs M."/>
            <person name="Talamas J."/>
            <person name="Tchuinga P."/>
            <person name="Tenzing P."/>
            <person name="Tesfaye S."/>
            <person name="Theodore J."/>
            <person name="Thoulutsang Y."/>
            <person name="Topham K."/>
            <person name="Towey S."/>
            <person name="Tsamla T."/>
            <person name="Tsomo N."/>
            <person name="Vallee D."/>
            <person name="Vassiliev H."/>
            <person name="Venkataraman V."/>
            <person name="Vinson J."/>
            <person name="Vo A."/>
            <person name="Wade C."/>
            <person name="Wang S."/>
            <person name="Wangchuk T."/>
            <person name="Wangdi T."/>
            <person name="Whittaker C."/>
            <person name="Wilkinson J."/>
            <person name="Wu Y."/>
            <person name="Wyman D."/>
            <person name="Yadav S."/>
            <person name="Yang S."/>
            <person name="Yang X."/>
            <person name="Yeager S."/>
            <person name="Yee E."/>
            <person name="Young G."/>
            <person name="Zainoun J."/>
            <person name="Zembeck L."/>
            <person name="Zimmer A."/>
            <person name="Zody M."/>
            <person name="Lander E."/>
        </authorList>
    </citation>
    <scope>NUCLEOTIDE SEQUENCE [LARGE SCALE GENOMIC DNA]</scope>
</reference>
<reference evidence="2" key="3">
    <citation type="submission" date="2025-09" db="UniProtKB">
        <authorList>
            <consortium name="Ensembl"/>
        </authorList>
    </citation>
    <scope>IDENTIFICATION</scope>
</reference>
<accession>H2YKG9</accession>
<evidence type="ECO:0000313" key="3">
    <source>
        <dbReference type="Proteomes" id="UP000007875"/>
    </source>
</evidence>
<proteinExistence type="predicted"/>
<feature type="region of interest" description="Disordered" evidence="1">
    <location>
        <begin position="55"/>
        <end position="78"/>
    </location>
</feature>
<evidence type="ECO:0000256" key="1">
    <source>
        <dbReference type="SAM" id="MobiDB-lite"/>
    </source>
</evidence>
<organism evidence="2 3">
    <name type="scientific">Ciona savignyi</name>
    <name type="common">Pacific transparent sea squirt</name>
    <dbReference type="NCBI Taxonomy" id="51511"/>
    <lineage>
        <taxon>Eukaryota</taxon>
        <taxon>Metazoa</taxon>
        <taxon>Chordata</taxon>
        <taxon>Tunicata</taxon>
        <taxon>Ascidiacea</taxon>
        <taxon>Phlebobranchia</taxon>
        <taxon>Cionidae</taxon>
        <taxon>Ciona</taxon>
    </lineage>
</organism>
<dbReference type="HOGENOM" id="CLU_2621334_0_0_1"/>
<dbReference type="Ensembl" id="ENSCSAVT00000005896.1">
    <property type="protein sequence ID" value="ENSCSAVP00000005821.1"/>
    <property type="gene ID" value="ENSCSAVG00000003470.1"/>
</dbReference>
<evidence type="ECO:0000313" key="2">
    <source>
        <dbReference type="Ensembl" id="ENSCSAVP00000005821.1"/>
    </source>
</evidence>
<dbReference type="GeneTree" id="ENSGT00530000069597"/>
<dbReference type="Proteomes" id="UP000007875">
    <property type="component" value="Unassembled WGS sequence"/>
</dbReference>
<dbReference type="SUPFAM" id="SSF49854">
    <property type="entry name" value="Spermadhesin, CUB domain"/>
    <property type="match status" value="1"/>
</dbReference>
<sequence length="78" mass="8394">MRTFCGSDLPRTIISSGNVLRINLHSNNDARSHAYLGFMANVVRTLEAAYMPGDLPTNAPTGVRRPTLGGVLLPKPTT</sequence>
<dbReference type="AlphaFoldDB" id="H2YKG9"/>
<dbReference type="Gene3D" id="2.60.120.290">
    <property type="entry name" value="Spermadhesin, CUB domain"/>
    <property type="match status" value="1"/>
</dbReference>
<name>H2YKG9_CIOSA</name>